<dbReference type="AlphaFoldDB" id="A0A3R8JMN6"/>
<dbReference type="SUPFAM" id="SSF88659">
    <property type="entry name" value="Sigma3 and sigma4 domains of RNA polymerase sigma factors"/>
    <property type="match status" value="1"/>
</dbReference>
<protein>
    <submittedName>
        <fullName evidence="2">Sigma-70 family RNA polymerase sigma factor</fullName>
    </submittedName>
</protein>
<gene>
    <name evidence="2" type="ORF">EBB54_09880</name>
</gene>
<feature type="domain" description="RNA polymerase sigma factor 70 region 4 type 2" evidence="1">
    <location>
        <begin position="89"/>
        <end position="141"/>
    </location>
</feature>
<dbReference type="GO" id="GO:0006352">
    <property type="term" value="P:DNA-templated transcription initiation"/>
    <property type="evidence" value="ECO:0007669"/>
    <property type="project" value="InterPro"/>
</dbReference>
<dbReference type="InterPro" id="IPR036388">
    <property type="entry name" value="WH-like_DNA-bd_sf"/>
</dbReference>
<dbReference type="Proteomes" id="UP000274920">
    <property type="component" value="Unassembled WGS sequence"/>
</dbReference>
<sequence length="152" mass="18341">MSGSLLWWRAPTKRRYTMDHQQEYDDVLRARFTKWLDTVIYRAKLKYLRKTETKLDTVSLEELPERILPVYEDDLRQIDSMDAFAFEEERLADAFANLPIKRQRILTMLFVEERKPEEIAKELNCSPQHVYDQRYHALKKLRTELMEEGDGR</sequence>
<dbReference type="Gene3D" id="1.10.10.10">
    <property type="entry name" value="Winged helix-like DNA-binding domain superfamily/Winged helix DNA-binding domain"/>
    <property type="match status" value="1"/>
</dbReference>
<dbReference type="InterPro" id="IPR013324">
    <property type="entry name" value="RNA_pol_sigma_r3/r4-like"/>
</dbReference>
<reference evidence="2" key="1">
    <citation type="submission" date="2018-10" db="EMBL/GenBank/DDBJ databases">
        <title>Schaedlerella arabinophila gen. nov. sp. nov., isolated from the mouse intestinal tract and comparative analysis with the genome of the closely related altered Schaedler flora strain ASF502.</title>
        <authorList>
            <person name="Miyake S."/>
            <person name="Soh M."/>
            <person name="Seedorf H."/>
        </authorList>
    </citation>
    <scope>NUCLEOTIDE SEQUENCE [LARGE SCALE GENOMIC DNA]</scope>
    <source>
        <strain evidence="2">DSM 106076</strain>
    </source>
</reference>
<comment type="caution">
    <text evidence="2">The sequence shown here is derived from an EMBL/GenBank/DDBJ whole genome shotgun (WGS) entry which is preliminary data.</text>
</comment>
<dbReference type="NCBIfam" id="TIGR02937">
    <property type="entry name" value="sigma70-ECF"/>
    <property type="match status" value="1"/>
</dbReference>
<dbReference type="InterPro" id="IPR013249">
    <property type="entry name" value="RNA_pol_sigma70_r4_t2"/>
</dbReference>
<evidence type="ECO:0000313" key="3">
    <source>
        <dbReference type="Proteomes" id="UP000274920"/>
    </source>
</evidence>
<dbReference type="GO" id="GO:0016987">
    <property type="term" value="F:sigma factor activity"/>
    <property type="evidence" value="ECO:0007669"/>
    <property type="project" value="InterPro"/>
</dbReference>
<dbReference type="EMBL" id="RHJS01000002">
    <property type="protein sequence ID" value="RRK31635.1"/>
    <property type="molecule type" value="Genomic_DNA"/>
</dbReference>
<dbReference type="GO" id="GO:0003677">
    <property type="term" value="F:DNA binding"/>
    <property type="evidence" value="ECO:0007669"/>
    <property type="project" value="InterPro"/>
</dbReference>
<organism evidence="2 3">
    <name type="scientific">Schaedlerella arabinosiphila</name>
    <dbReference type="NCBI Taxonomy" id="2044587"/>
    <lineage>
        <taxon>Bacteria</taxon>
        <taxon>Bacillati</taxon>
        <taxon>Bacillota</taxon>
        <taxon>Clostridia</taxon>
        <taxon>Lachnospirales</taxon>
        <taxon>Lachnospiraceae</taxon>
        <taxon>Schaedlerella</taxon>
    </lineage>
</organism>
<dbReference type="Pfam" id="PF08281">
    <property type="entry name" value="Sigma70_r4_2"/>
    <property type="match status" value="1"/>
</dbReference>
<keyword evidence="3" id="KW-1185">Reference proteome</keyword>
<name>A0A3R8JMN6_9FIRM</name>
<evidence type="ECO:0000259" key="1">
    <source>
        <dbReference type="Pfam" id="PF08281"/>
    </source>
</evidence>
<proteinExistence type="predicted"/>
<dbReference type="InterPro" id="IPR014284">
    <property type="entry name" value="RNA_pol_sigma-70_dom"/>
</dbReference>
<evidence type="ECO:0000313" key="2">
    <source>
        <dbReference type="EMBL" id="RRK31635.1"/>
    </source>
</evidence>
<accession>A0A3R8JMN6</accession>